<evidence type="ECO:0000313" key="12">
    <source>
        <dbReference type="EMBL" id="KRN54522.1"/>
    </source>
</evidence>
<dbReference type="GO" id="GO:0005886">
    <property type="term" value="C:plasma membrane"/>
    <property type="evidence" value="ECO:0007669"/>
    <property type="project" value="UniProtKB-SubCell"/>
</dbReference>
<dbReference type="SUPFAM" id="SSF90123">
    <property type="entry name" value="ABC transporter transmembrane region"/>
    <property type="match status" value="1"/>
</dbReference>
<feature type="transmembrane region" description="Helical" evidence="9">
    <location>
        <begin position="176"/>
        <end position="193"/>
    </location>
</feature>
<feature type="transmembrane region" description="Helical" evidence="9">
    <location>
        <begin position="268"/>
        <end position="288"/>
    </location>
</feature>
<keyword evidence="4 9" id="KW-0812">Transmembrane</keyword>
<dbReference type="SMART" id="SM00382">
    <property type="entry name" value="AAA"/>
    <property type="match status" value="1"/>
</dbReference>
<dbReference type="AlphaFoldDB" id="A0A0R2HXH9"/>
<evidence type="ECO:0000256" key="1">
    <source>
        <dbReference type="ARBA" id="ARBA00004651"/>
    </source>
</evidence>
<dbReference type="CDD" id="cd18547">
    <property type="entry name" value="ABC_6TM_Tm288_like"/>
    <property type="match status" value="1"/>
</dbReference>
<dbReference type="Gene3D" id="1.20.1560.10">
    <property type="entry name" value="ABC transporter type 1, transmembrane domain"/>
    <property type="match status" value="1"/>
</dbReference>
<dbReference type="PATRIC" id="fig|1449336.4.peg.2143"/>
<dbReference type="eggNOG" id="COG1132">
    <property type="taxonomic scope" value="Bacteria"/>
</dbReference>
<keyword evidence="7 9" id="KW-1133">Transmembrane helix</keyword>
<keyword evidence="2" id="KW-0813">Transport</keyword>
<accession>A0A0R2HXH9</accession>
<dbReference type="InterPro" id="IPR017871">
    <property type="entry name" value="ABC_transporter-like_CS"/>
</dbReference>
<feature type="domain" description="ABC transporter" evidence="10">
    <location>
        <begin position="351"/>
        <end position="585"/>
    </location>
</feature>
<keyword evidence="8 9" id="KW-0472">Membrane</keyword>
<evidence type="ECO:0000256" key="3">
    <source>
        <dbReference type="ARBA" id="ARBA00022475"/>
    </source>
</evidence>
<dbReference type="InterPro" id="IPR011527">
    <property type="entry name" value="ABC1_TM_dom"/>
</dbReference>
<feature type="domain" description="ABC transmembrane type-1" evidence="11">
    <location>
        <begin position="25"/>
        <end position="317"/>
    </location>
</feature>
<keyword evidence="5" id="KW-0547">Nucleotide-binding</keyword>
<evidence type="ECO:0000259" key="11">
    <source>
        <dbReference type="PROSITE" id="PS50929"/>
    </source>
</evidence>
<dbReference type="InterPro" id="IPR039421">
    <property type="entry name" value="Type_1_exporter"/>
</dbReference>
<sequence length="592" mass="65261">MRESIQSIKRLSAYVKPYKIGFISAILLTIICMMANALQPFIMGLIITEVGNNIKDIANHVPAAAVNFPYVQKVILYMLGAAAIYQITMLSASFIMTNVVQHTMRDLRSDIDNKINRLPVSYFDKNQQGNILSRVTNDVDAISNAMQQSLIQIVNSVMGIVFAVGMMLYISIPLAIIILLIIPTSIFISKAVVKKSQPYFKGQQKALGELNGFVQESYSGFSVIKLYGKEADTLSNFKEINHKLAGFGFKAAFVSGLMMPLVGLASNLAYVGIAVFGGYSVIQGMLTLGNLQAFTQYIWQINQPISQITQLSGVLQSAAAATGRVFEILDEPEEKPDLVQYPLPEKVRGDVTFEHVGFGYDKKNPLITDLNVEVKSGQTVAIVGPTGAGKTTLINLLMRFYDVDHGAIKIDGIDTKEMSRADVRSQFGMVLQDAWLYNASISDNIRFGKLDATEYEVVDAAKTANVDHFIRTLPDGYDMVLNQEASNISLGQKQLLTIARAIISDPKILILDEATSSVDTRLEALIQKAMKRVMEGRTSFVIAHRLSTIRDADLILVMNQGEIIEQGTHESLLAEGGFYEKLYNSQFSEEAE</sequence>
<dbReference type="GeneID" id="89589096"/>
<organism evidence="12 13">
    <name type="scientific">Carnobacterium divergens DSM 20623</name>
    <dbReference type="NCBI Taxonomy" id="1449336"/>
    <lineage>
        <taxon>Bacteria</taxon>
        <taxon>Bacillati</taxon>
        <taxon>Bacillota</taxon>
        <taxon>Bacilli</taxon>
        <taxon>Lactobacillales</taxon>
        <taxon>Carnobacteriaceae</taxon>
        <taxon>Carnobacterium</taxon>
    </lineage>
</organism>
<evidence type="ECO:0000256" key="5">
    <source>
        <dbReference type="ARBA" id="ARBA00022741"/>
    </source>
</evidence>
<dbReference type="Pfam" id="PF00664">
    <property type="entry name" value="ABC_membrane"/>
    <property type="match status" value="1"/>
</dbReference>
<evidence type="ECO:0000256" key="8">
    <source>
        <dbReference type="ARBA" id="ARBA00023136"/>
    </source>
</evidence>
<proteinExistence type="predicted"/>
<dbReference type="PROSITE" id="PS50929">
    <property type="entry name" value="ABC_TM1F"/>
    <property type="match status" value="1"/>
</dbReference>
<dbReference type="Gene3D" id="3.40.50.300">
    <property type="entry name" value="P-loop containing nucleotide triphosphate hydrolases"/>
    <property type="match status" value="1"/>
</dbReference>
<evidence type="ECO:0000256" key="7">
    <source>
        <dbReference type="ARBA" id="ARBA00022989"/>
    </source>
</evidence>
<dbReference type="GO" id="GO:0015421">
    <property type="term" value="F:ABC-type oligopeptide transporter activity"/>
    <property type="evidence" value="ECO:0007669"/>
    <property type="project" value="TreeGrafter"/>
</dbReference>
<dbReference type="GO" id="GO:0005524">
    <property type="term" value="F:ATP binding"/>
    <property type="evidence" value="ECO:0007669"/>
    <property type="project" value="UniProtKB-KW"/>
</dbReference>
<dbReference type="GO" id="GO:0016887">
    <property type="term" value="F:ATP hydrolysis activity"/>
    <property type="evidence" value="ECO:0007669"/>
    <property type="project" value="InterPro"/>
</dbReference>
<dbReference type="PROSITE" id="PS00211">
    <property type="entry name" value="ABC_TRANSPORTER_1"/>
    <property type="match status" value="1"/>
</dbReference>
<feature type="transmembrane region" description="Helical" evidence="9">
    <location>
        <begin position="74"/>
        <end position="100"/>
    </location>
</feature>
<evidence type="ECO:0000256" key="4">
    <source>
        <dbReference type="ARBA" id="ARBA00022692"/>
    </source>
</evidence>
<evidence type="ECO:0000256" key="6">
    <source>
        <dbReference type="ARBA" id="ARBA00022840"/>
    </source>
</evidence>
<dbReference type="FunFam" id="1.20.1560.10:FF:000011">
    <property type="entry name" value="Multidrug ABC transporter ATP-binding protein"/>
    <property type="match status" value="1"/>
</dbReference>
<dbReference type="InterPro" id="IPR003593">
    <property type="entry name" value="AAA+_ATPase"/>
</dbReference>
<keyword evidence="3" id="KW-1003">Cell membrane</keyword>
<dbReference type="Pfam" id="PF00005">
    <property type="entry name" value="ABC_tran"/>
    <property type="match status" value="1"/>
</dbReference>
<reference evidence="12 13" key="1">
    <citation type="journal article" date="2015" name="Genome Announc.">
        <title>Expanding the biotechnology potential of lactobacilli through comparative genomics of 213 strains and associated genera.</title>
        <authorList>
            <person name="Sun Z."/>
            <person name="Harris H.M."/>
            <person name="McCann A."/>
            <person name="Guo C."/>
            <person name="Argimon S."/>
            <person name="Zhang W."/>
            <person name="Yang X."/>
            <person name="Jeffery I.B."/>
            <person name="Cooney J.C."/>
            <person name="Kagawa T.F."/>
            <person name="Liu W."/>
            <person name="Song Y."/>
            <person name="Salvetti E."/>
            <person name="Wrobel A."/>
            <person name="Rasinkangas P."/>
            <person name="Parkhill J."/>
            <person name="Rea M.C."/>
            <person name="O'Sullivan O."/>
            <person name="Ritari J."/>
            <person name="Douillard F.P."/>
            <person name="Paul Ross R."/>
            <person name="Yang R."/>
            <person name="Briner A.E."/>
            <person name="Felis G.E."/>
            <person name="de Vos W.M."/>
            <person name="Barrangou R."/>
            <person name="Klaenhammer T.R."/>
            <person name="Caufield P.W."/>
            <person name="Cui Y."/>
            <person name="Zhang H."/>
            <person name="O'Toole P.W."/>
        </authorList>
    </citation>
    <scope>NUCLEOTIDE SEQUENCE [LARGE SCALE GENOMIC DNA]</scope>
    <source>
        <strain evidence="12 13">DSM 20623</strain>
    </source>
</reference>
<name>A0A0R2HXH9_CARDV</name>
<dbReference type="RefSeq" id="WP_034569268.1">
    <property type="nucleotide sequence ID" value="NZ_JQBS01000035.1"/>
</dbReference>
<protein>
    <submittedName>
        <fullName evidence="12">ABC transporter</fullName>
    </submittedName>
</protein>
<dbReference type="PROSITE" id="PS50893">
    <property type="entry name" value="ABC_TRANSPORTER_2"/>
    <property type="match status" value="1"/>
</dbReference>
<feature type="transmembrane region" description="Helical" evidence="9">
    <location>
        <begin position="150"/>
        <end position="170"/>
    </location>
</feature>
<dbReference type="FunFam" id="3.40.50.300:FF:000287">
    <property type="entry name" value="Multidrug ABC transporter ATP-binding protein"/>
    <property type="match status" value="1"/>
</dbReference>
<dbReference type="InterPro" id="IPR036640">
    <property type="entry name" value="ABC1_TM_sf"/>
</dbReference>
<dbReference type="EMBL" id="JQBS01000035">
    <property type="protein sequence ID" value="KRN54522.1"/>
    <property type="molecule type" value="Genomic_DNA"/>
</dbReference>
<dbReference type="SUPFAM" id="SSF52540">
    <property type="entry name" value="P-loop containing nucleoside triphosphate hydrolases"/>
    <property type="match status" value="1"/>
</dbReference>
<keyword evidence="13" id="KW-1185">Reference proteome</keyword>
<dbReference type="InterPro" id="IPR027417">
    <property type="entry name" value="P-loop_NTPase"/>
</dbReference>
<dbReference type="CDD" id="cd03254">
    <property type="entry name" value="ABCC_Glucan_exporter_like"/>
    <property type="match status" value="1"/>
</dbReference>
<comment type="caution">
    <text evidence="12">The sequence shown here is derived from an EMBL/GenBank/DDBJ whole genome shotgun (WGS) entry which is preliminary data.</text>
</comment>
<evidence type="ECO:0000313" key="13">
    <source>
        <dbReference type="Proteomes" id="UP000051658"/>
    </source>
</evidence>
<gene>
    <name evidence="12" type="ORF">IV74_GL002106</name>
</gene>
<evidence type="ECO:0000256" key="9">
    <source>
        <dbReference type="SAM" id="Phobius"/>
    </source>
</evidence>
<comment type="subcellular location">
    <subcellularLocation>
        <location evidence="1">Cell membrane</location>
        <topology evidence="1">Multi-pass membrane protein</topology>
    </subcellularLocation>
</comment>
<keyword evidence="6" id="KW-0067">ATP-binding</keyword>
<evidence type="ECO:0000259" key="10">
    <source>
        <dbReference type="PROSITE" id="PS50893"/>
    </source>
</evidence>
<dbReference type="InterPro" id="IPR003439">
    <property type="entry name" value="ABC_transporter-like_ATP-bd"/>
</dbReference>
<dbReference type="PANTHER" id="PTHR43394">
    <property type="entry name" value="ATP-DEPENDENT PERMEASE MDL1, MITOCHONDRIAL"/>
    <property type="match status" value="1"/>
</dbReference>
<dbReference type="PANTHER" id="PTHR43394:SF1">
    <property type="entry name" value="ATP-BINDING CASSETTE SUB-FAMILY B MEMBER 10, MITOCHONDRIAL"/>
    <property type="match status" value="1"/>
</dbReference>
<feature type="transmembrane region" description="Helical" evidence="9">
    <location>
        <begin position="20"/>
        <end position="42"/>
    </location>
</feature>
<evidence type="ECO:0000256" key="2">
    <source>
        <dbReference type="ARBA" id="ARBA00022448"/>
    </source>
</evidence>
<dbReference type="Proteomes" id="UP000051658">
    <property type="component" value="Unassembled WGS sequence"/>
</dbReference>